<reference evidence="2 3" key="1">
    <citation type="submission" date="2024-02" db="EMBL/GenBank/DDBJ databases">
        <title>Chromosome-scale genome assembly of the rough periwinkle Littorina saxatilis.</title>
        <authorList>
            <person name="De Jode A."/>
            <person name="Faria R."/>
            <person name="Formenti G."/>
            <person name="Sims Y."/>
            <person name="Smith T.P."/>
            <person name="Tracey A."/>
            <person name="Wood J.M.D."/>
            <person name="Zagrodzka Z.B."/>
            <person name="Johannesson K."/>
            <person name="Butlin R.K."/>
            <person name="Leder E.H."/>
        </authorList>
    </citation>
    <scope>NUCLEOTIDE SEQUENCE [LARGE SCALE GENOMIC DNA]</scope>
    <source>
        <strain evidence="2">Snail1</strain>
        <tissue evidence="2">Muscle</tissue>
    </source>
</reference>
<feature type="region of interest" description="Disordered" evidence="1">
    <location>
        <begin position="68"/>
        <end position="99"/>
    </location>
</feature>
<protein>
    <recommendedName>
        <fullName evidence="4">Coiled-coil-helix-coiled-coil-helix domain-containing protein 2</fullName>
    </recommendedName>
</protein>
<proteinExistence type="predicted"/>
<feature type="compositionally biased region" description="Low complexity" evidence="1">
    <location>
        <begin position="7"/>
        <end position="28"/>
    </location>
</feature>
<evidence type="ECO:0000313" key="3">
    <source>
        <dbReference type="Proteomes" id="UP001374579"/>
    </source>
</evidence>
<dbReference type="GO" id="GO:0007005">
    <property type="term" value="P:mitochondrion organization"/>
    <property type="evidence" value="ECO:0007669"/>
    <property type="project" value="InterPro"/>
</dbReference>
<dbReference type="PROSITE" id="PS51808">
    <property type="entry name" value="CHCH"/>
    <property type="match status" value="1"/>
</dbReference>
<evidence type="ECO:0000313" key="2">
    <source>
        <dbReference type="EMBL" id="KAK7088738.1"/>
    </source>
</evidence>
<comment type="caution">
    <text evidence="2">The sequence shown here is derived from an EMBL/GenBank/DDBJ whole genome shotgun (WGS) entry which is preliminary data.</text>
</comment>
<feature type="region of interest" description="Disordered" evidence="1">
    <location>
        <begin position="1"/>
        <end position="49"/>
    </location>
</feature>
<feature type="compositionally biased region" description="Low complexity" evidence="1">
    <location>
        <begin position="80"/>
        <end position="96"/>
    </location>
</feature>
<evidence type="ECO:0008006" key="4">
    <source>
        <dbReference type="Google" id="ProtNLM"/>
    </source>
</evidence>
<gene>
    <name evidence="2" type="ORF">V1264_022622</name>
</gene>
<dbReference type="GO" id="GO:0005739">
    <property type="term" value="C:mitochondrion"/>
    <property type="evidence" value="ECO:0007669"/>
    <property type="project" value="TreeGrafter"/>
</dbReference>
<dbReference type="EMBL" id="JBAMIC010004070">
    <property type="protein sequence ID" value="KAK7088738.1"/>
    <property type="molecule type" value="Genomic_DNA"/>
</dbReference>
<dbReference type="InterPro" id="IPR055304">
    <property type="entry name" value="CHCHD2/10-like"/>
</dbReference>
<dbReference type="AlphaFoldDB" id="A0AAN9AKQ3"/>
<organism evidence="2 3">
    <name type="scientific">Littorina saxatilis</name>
    <dbReference type="NCBI Taxonomy" id="31220"/>
    <lineage>
        <taxon>Eukaryota</taxon>
        <taxon>Metazoa</taxon>
        <taxon>Spiralia</taxon>
        <taxon>Lophotrochozoa</taxon>
        <taxon>Mollusca</taxon>
        <taxon>Gastropoda</taxon>
        <taxon>Caenogastropoda</taxon>
        <taxon>Littorinimorpha</taxon>
        <taxon>Littorinoidea</taxon>
        <taxon>Littorinidae</taxon>
        <taxon>Littorina</taxon>
    </lineage>
</organism>
<evidence type="ECO:0000256" key="1">
    <source>
        <dbReference type="SAM" id="MobiDB-lite"/>
    </source>
</evidence>
<keyword evidence="3" id="KW-1185">Reference proteome</keyword>
<dbReference type="Proteomes" id="UP001374579">
    <property type="component" value="Unassembled WGS sequence"/>
</dbReference>
<dbReference type="PANTHER" id="PTHR13523:SF2">
    <property type="entry name" value="COILED-COIL-HELIX-COILED-COIL-HELIX DOMAIN CONTAINING 2, ISOFORM A-RELATED"/>
    <property type="match status" value="1"/>
</dbReference>
<sequence length="140" mass="14615">MPRRGRSAPMRPMAPSRPMASRPMSTAPAHPPPAAPAHAPAQPRQPGLFANMAATAGGVAIGSAVGHTIGHAMTGGGGNQPQEQAPAQPEQQQQQQGYNPCQRELQQFLDCAQGQADIALCSGFNEALRQCKVQYGGQQP</sequence>
<accession>A0AAN9AKQ3</accession>
<name>A0AAN9AKQ3_9CAEN</name>
<feature type="compositionally biased region" description="Low complexity" evidence="1">
    <location>
        <begin position="36"/>
        <end position="46"/>
    </location>
</feature>
<dbReference type="GO" id="GO:0005634">
    <property type="term" value="C:nucleus"/>
    <property type="evidence" value="ECO:0007669"/>
    <property type="project" value="TreeGrafter"/>
</dbReference>
<dbReference type="PANTHER" id="PTHR13523">
    <property type="entry name" value="COILED-COIL-HELIX-COILED-COIL-HELIX DOMAIN CONTAINING 2/NUR77"/>
    <property type="match status" value="1"/>
</dbReference>